<dbReference type="PATRIC" id="fig|1454001.3.peg.1515"/>
<dbReference type="PANTHER" id="PTHR39165">
    <property type="entry name" value="IG HYPOTHETICAL 17883"/>
    <property type="match status" value="1"/>
</dbReference>
<gene>
    <name evidence="2" type="ORF">AW08_01494</name>
</gene>
<name>A0A011NTN5_9PROT</name>
<dbReference type="InterPro" id="IPR007403">
    <property type="entry name" value="DUF456"/>
</dbReference>
<proteinExistence type="predicted"/>
<keyword evidence="1" id="KW-0472">Membrane</keyword>
<organism evidence="2 3">
    <name type="scientific">Candidatus Accumulibacter adjunctus</name>
    <dbReference type="NCBI Taxonomy" id="1454001"/>
    <lineage>
        <taxon>Bacteria</taxon>
        <taxon>Pseudomonadati</taxon>
        <taxon>Pseudomonadota</taxon>
        <taxon>Betaproteobacteria</taxon>
        <taxon>Candidatus Accumulibacter</taxon>
    </lineage>
</organism>
<feature type="transmembrane region" description="Helical" evidence="1">
    <location>
        <begin position="84"/>
        <end position="117"/>
    </location>
</feature>
<dbReference type="Pfam" id="PF04306">
    <property type="entry name" value="DUF456"/>
    <property type="match status" value="1"/>
</dbReference>
<accession>A0A011NTN5</accession>
<feature type="transmembrane region" description="Helical" evidence="1">
    <location>
        <begin position="129"/>
        <end position="158"/>
    </location>
</feature>
<protein>
    <recommendedName>
        <fullName evidence="4">DUF456 domain-containing protein</fullName>
    </recommendedName>
</protein>
<dbReference type="PANTHER" id="PTHR39165:SF1">
    <property type="entry name" value="DUF456 DOMAIN-CONTAINING PROTEIN"/>
    <property type="match status" value="1"/>
</dbReference>
<keyword evidence="1" id="KW-0812">Transmembrane</keyword>
<dbReference type="Proteomes" id="UP000020218">
    <property type="component" value="Unassembled WGS sequence"/>
</dbReference>
<reference evidence="2" key="1">
    <citation type="submission" date="2014-02" db="EMBL/GenBank/DDBJ databases">
        <title>Expanding our view of genomic diversity in Candidatus Accumulibacter clades.</title>
        <authorList>
            <person name="Skennerton C.T."/>
            <person name="Barr J.J."/>
            <person name="Slater F.R."/>
            <person name="Bond P.L."/>
            <person name="Tyson G.W."/>
        </authorList>
    </citation>
    <scope>NUCLEOTIDE SEQUENCE [LARGE SCALE GENOMIC DNA]</scope>
</reference>
<sequence length="159" mass="16305">MNEILWIAAFAAMLLGLLGVFLPLLPGVPLLYGGMLLAAWLDDFARIGVPTLIVLAVLTLAAWLGETLASVWGVKRAGASGMAIAGAGVGALFGLFFGLPGLILGPILGAVGGEYLARRDQRRAARAGVAAGIGFLVAIVAKLAIAVTMLAVFVFAWFA</sequence>
<evidence type="ECO:0000313" key="3">
    <source>
        <dbReference type="Proteomes" id="UP000020218"/>
    </source>
</evidence>
<keyword evidence="1" id="KW-1133">Transmembrane helix</keyword>
<evidence type="ECO:0000256" key="1">
    <source>
        <dbReference type="SAM" id="Phobius"/>
    </source>
</evidence>
<feature type="transmembrane region" description="Helical" evidence="1">
    <location>
        <begin position="6"/>
        <end position="32"/>
    </location>
</feature>
<evidence type="ECO:0008006" key="4">
    <source>
        <dbReference type="Google" id="ProtNLM"/>
    </source>
</evidence>
<evidence type="ECO:0000313" key="2">
    <source>
        <dbReference type="EMBL" id="EXI67890.1"/>
    </source>
</evidence>
<dbReference type="EMBL" id="JFAX01000007">
    <property type="protein sequence ID" value="EXI67890.1"/>
    <property type="molecule type" value="Genomic_DNA"/>
</dbReference>
<feature type="transmembrane region" description="Helical" evidence="1">
    <location>
        <begin position="44"/>
        <end position="64"/>
    </location>
</feature>
<comment type="caution">
    <text evidence="2">The sequence shown here is derived from an EMBL/GenBank/DDBJ whole genome shotgun (WGS) entry which is preliminary data.</text>
</comment>
<dbReference type="AlphaFoldDB" id="A0A011NTN5"/>
<keyword evidence="3" id="KW-1185">Reference proteome</keyword>